<keyword evidence="2" id="KW-1185">Reference proteome</keyword>
<protein>
    <submittedName>
        <fullName evidence="1">Aspartate--tRNA ligase</fullName>
        <ecNumber evidence="1">6.1.1.12</ecNumber>
    </submittedName>
</protein>
<dbReference type="GO" id="GO:0004815">
    <property type="term" value="F:aspartate-tRNA ligase activity"/>
    <property type="evidence" value="ECO:0007669"/>
    <property type="project" value="UniProtKB-EC"/>
</dbReference>
<accession>A0A5D0JKH7</accession>
<feature type="non-terminal residue" evidence="1">
    <location>
        <position position="1"/>
    </location>
</feature>
<dbReference type="EMBL" id="VSDQ01000106">
    <property type="protein sequence ID" value="TYA95368.1"/>
    <property type="molecule type" value="Genomic_DNA"/>
</dbReference>
<evidence type="ECO:0000313" key="1">
    <source>
        <dbReference type="EMBL" id="TYA95368.1"/>
    </source>
</evidence>
<proteinExistence type="predicted"/>
<gene>
    <name evidence="1" type="primary">aspS</name>
    <name evidence="1" type="ORF">FUA24_00675</name>
</gene>
<dbReference type="SUPFAM" id="SSF55681">
    <property type="entry name" value="Class II aaRS and biotin synthetases"/>
    <property type="match status" value="1"/>
</dbReference>
<keyword evidence="1" id="KW-0436">Ligase</keyword>
<sequence>IVKRKEDDFNPSLRTGTIELETSALEILNLSKTLPFEIKRALKTNETTRFQYKFLDHRNQDVHRVIRNRHKVIKLIRDVLDAQ</sequence>
<dbReference type="Gene3D" id="3.30.930.10">
    <property type="entry name" value="Bira Bifunctional Protein, Domain 2"/>
    <property type="match status" value="1"/>
</dbReference>
<dbReference type="AlphaFoldDB" id="A0A5D0JKH7"/>
<dbReference type="Proteomes" id="UP000323930">
    <property type="component" value="Unassembled WGS sequence"/>
</dbReference>
<evidence type="ECO:0000313" key="2">
    <source>
        <dbReference type="Proteomes" id="UP000323930"/>
    </source>
</evidence>
<reference evidence="1 2" key="1">
    <citation type="submission" date="2019-08" db="EMBL/GenBank/DDBJ databases">
        <title>Seonamhaeicola sediminis sp. nov., isolated from marine sediment.</title>
        <authorList>
            <person name="Cao W.R."/>
        </authorList>
    </citation>
    <scope>NUCLEOTIDE SEQUENCE [LARGE SCALE GENOMIC DNA]</scope>
    <source>
        <strain evidence="1 2">B011</strain>
    </source>
</reference>
<dbReference type="InterPro" id="IPR045864">
    <property type="entry name" value="aa-tRNA-synth_II/BPL/LPL"/>
</dbReference>
<comment type="caution">
    <text evidence="1">The sequence shown here is derived from an EMBL/GenBank/DDBJ whole genome shotgun (WGS) entry which is preliminary data.</text>
</comment>
<name>A0A5D0JKH7_9FLAO</name>
<dbReference type="EC" id="6.1.1.12" evidence="1"/>
<organism evidence="1 2">
    <name type="scientific">Seonamhaeicola marinus</name>
    <dbReference type="NCBI Taxonomy" id="1912246"/>
    <lineage>
        <taxon>Bacteria</taxon>
        <taxon>Pseudomonadati</taxon>
        <taxon>Bacteroidota</taxon>
        <taxon>Flavobacteriia</taxon>
        <taxon>Flavobacteriales</taxon>
        <taxon>Flavobacteriaceae</taxon>
    </lineage>
</organism>
<feature type="non-terminal residue" evidence="1">
    <location>
        <position position="83"/>
    </location>
</feature>